<dbReference type="SMR" id="A0A8I6Y1Y3"/>
<dbReference type="Gramene" id="HORVU.MOREX.r2.6HG0488320.1">
    <property type="protein sequence ID" value="HORVU.MOREX.r2.6HG0488320.1"/>
    <property type="gene ID" value="HORVU.MOREX.r2.6HG0488320"/>
</dbReference>
<dbReference type="Proteomes" id="UP000011116">
    <property type="component" value="Chromosome 6H"/>
</dbReference>
<reference evidence="1" key="2">
    <citation type="submission" date="2020-10" db="EMBL/GenBank/DDBJ databases">
        <authorList>
            <person name="Scholz U."/>
            <person name="Mascher M."/>
            <person name="Fiebig A."/>
        </authorList>
    </citation>
    <scope>NUCLEOTIDE SEQUENCE [LARGE SCALE GENOMIC DNA]</scope>
    <source>
        <strain evidence="1">cv. Morex</strain>
    </source>
</reference>
<proteinExistence type="predicted"/>
<protein>
    <submittedName>
        <fullName evidence="1">Uncharacterized protein</fullName>
    </submittedName>
</protein>
<organism evidence="1 2">
    <name type="scientific">Hordeum vulgare subsp. vulgare</name>
    <name type="common">Domesticated barley</name>
    <dbReference type="NCBI Taxonomy" id="112509"/>
    <lineage>
        <taxon>Eukaryota</taxon>
        <taxon>Viridiplantae</taxon>
        <taxon>Streptophyta</taxon>
        <taxon>Embryophyta</taxon>
        <taxon>Tracheophyta</taxon>
        <taxon>Spermatophyta</taxon>
        <taxon>Magnoliopsida</taxon>
        <taxon>Liliopsida</taxon>
        <taxon>Poales</taxon>
        <taxon>Poaceae</taxon>
        <taxon>BOP clade</taxon>
        <taxon>Pooideae</taxon>
        <taxon>Triticodae</taxon>
        <taxon>Triticeae</taxon>
        <taxon>Hordeinae</taxon>
        <taxon>Hordeum</taxon>
    </lineage>
</organism>
<reference evidence="1" key="3">
    <citation type="submission" date="2022-01" db="UniProtKB">
        <authorList>
            <consortium name="EnsemblPlants"/>
        </authorList>
    </citation>
    <scope>IDENTIFICATION</scope>
    <source>
        <strain evidence="1">subsp. vulgare</strain>
    </source>
</reference>
<evidence type="ECO:0000313" key="2">
    <source>
        <dbReference type="Proteomes" id="UP000011116"/>
    </source>
</evidence>
<evidence type="ECO:0000313" key="1">
    <source>
        <dbReference type="EnsemblPlants" id="HORVU.MOREX.r3.6HG0589140.1"/>
    </source>
</evidence>
<reference evidence="2" key="1">
    <citation type="journal article" date="2012" name="Nature">
        <title>A physical, genetic and functional sequence assembly of the barley genome.</title>
        <authorList>
            <consortium name="The International Barley Genome Sequencing Consortium"/>
            <person name="Mayer K.F."/>
            <person name="Waugh R."/>
            <person name="Brown J.W."/>
            <person name="Schulman A."/>
            <person name="Langridge P."/>
            <person name="Platzer M."/>
            <person name="Fincher G.B."/>
            <person name="Muehlbauer G.J."/>
            <person name="Sato K."/>
            <person name="Close T.J."/>
            <person name="Wise R.P."/>
            <person name="Stein N."/>
        </authorList>
    </citation>
    <scope>NUCLEOTIDE SEQUENCE [LARGE SCALE GENOMIC DNA]</scope>
    <source>
        <strain evidence="2">cv. Morex</strain>
    </source>
</reference>
<dbReference type="EnsemblPlants" id="HORVU.MOREX.r3.6HG0589140.1">
    <property type="protein sequence ID" value="HORVU.MOREX.r3.6HG0589140.1"/>
    <property type="gene ID" value="HORVU.MOREX.r3.6HG0589140"/>
</dbReference>
<dbReference type="Gramene" id="HORVU.MOREX.r3.6HG0589140.1">
    <property type="protein sequence ID" value="HORVU.MOREX.r3.6HG0589140.1"/>
    <property type="gene ID" value="HORVU.MOREX.r3.6HG0589140"/>
</dbReference>
<dbReference type="AlphaFoldDB" id="A0A8I6Y1Y3"/>
<dbReference type="PANTHER" id="PTHR35163">
    <property type="entry name" value="OS02G0467300 PROTEIN"/>
    <property type="match status" value="1"/>
</dbReference>
<name>A0A8I6Y1Y3_HORVV</name>
<keyword evidence="2" id="KW-1185">Reference proteome</keyword>
<dbReference type="PANTHER" id="PTHR35163:SF13">
    <property type="entry name" value="NB-ARC DOMAIN-CONTAINING PROTEIN"/>
    <property type="match status" value="1"/>
</dbReference>
<accession>A0A8I6Y1Y3</accession>
<sequence length="92" mass="10921">MMHRQRPKEMVAFEGTLIGRRFLGCSVQEEGVNFGVVEWMDAPWLEILQRCLARIWDMYYEHNLGRVKDKQTHDKEVGKLKKETDFLADSYN</sequence>